<dbReference type="AlphaFoldDB" id="A0A7J7LHI9"/>
<sequence>MGSVVFIFLSFPSFFWFNSNIGFGSPARFFNILVSLGVLLELVTENNSQTSPKIKIRRSKT</sequence>
<evidence type="ECO:0000313" key="1">
    <source>
        <dbReference type="EMBL" id="KAF6142131.1"/>
    </source>
</evidence>
<organism evidence="1 2">
    <name type="scientific">Kingdonia uniflora</name>
    <dbReference type="NCBI Taxonomy" id="39325"/>
    <lineage>
        <taxon>Eukaryota</taxon>
        <taxon>Viridiplantae</taxon>
        <taxon>Streptophyta</taxon>
        <taxon>Embryophyta</taxon>
        <taxon>Tracheophyta</taxon>
        <taxon>Spermatophyta</taxon>
        <taxon>Magnoliopsida</taxon>
        <taxon>Ranunculales</taxon>
        <taxon>Circaeasteraceae</taxon>
        <taxon>Kingdonia</taxon>
    </lineage>
</organism>
<reference evidence="1 2" key="1">
    <citation type="journal article" date="2020" name="IScience">
        <title>Genome Sequencing of the Endangered Kingdonia uniflora (Circaeasteraceae, Ranunculales) Reveals Potential Mechanisms of Evolutionary Specialization.</title>
        <authorList>
            <person name="Sun Y."/>
            <person name="Deng T."/>
            <person name="Zhang A."/>
            <person name="Moore M.J."/>
            <person name="Landis J.B."/>
            <person name="Lin N."/>
            <person name="Zhang H."/>
            <person name="Zhang X."/>
            <person name="Huang J."/>
            <person name="Zhang X."/>
            <person name="Sun H."/>
            <person name="Wang H."/>
        </authorList>
    </citation>
    <scope>NUCLEOTIDE SEQUENCE [LARGE SCALE GENOMIC DNA]</scope>
    <source>
        <strain evidence="1">TB1705</strain>
        <tissue evidence="1">Leaf</tissue>
    </source>
</reference>
<protein>
    <submittedName>
        <fullName evidence="1">Uncharacterized protein</fullName>
    </submittedName>
</protein>
<dbReference type="EMBL" id="JACGCM010002279">
    <property type="protein sequence ID" value="KAF6142131.1"/>
    <property type="molecule type" value="Genomic_DNA"/>
</dbReference>
<name>A0A7J7LHI9_9MAGN</name>
<dbReference type="Proteomes" id="UP000541444">
    <property type="component" value="Unassembled WGS sequence"/>
</dbReference>
<accession>A0A7J7LHI9</accession>
<comment type="caution">
    <text evidence="1">The sequence shown here is derived from an EMBL/GenBank/DDBJ whole genome shotgun (WGS) entry which is preliminary data.</text>
</comment>
<gene>
    <name evidence="1" type="ORF">GIB67_037049</name>
</gene>
<proteinExistence type="predicted"/>
<keyword evidence="2" id="KW-1185">Reference proteome</keyword>
<evidence type="ECO:0000313" key="2">
    <source>
        <dbReference type="Proteomes" id="UP000541444"/>
    </source>
</evidence>